<dbReference type="EMBL" id="JAGETT010000059">
    <property type="protein sequence ID" value="MBO1920003.1"/>
    <property type="molecule type" value="Genomic_DNA"/>
</dbReference>
<dbReference type="InterPro" id="IPR011551">
    <property type="entry name" value="NTP_PyrPHydrolase_MazG"/>
</dbReference>
<sequence length="59" mass="6782">MSMGQSANTQYTKKVLEESFELFEAIDNEDDWHIIEELGDILLQVLLHTSIGKKKAFLI</sequence>
<comment type="caution">
    <text evidence="2">The sequence shown here is derived from an EMBL/GenBank/DDBJ whole genome shotgun (WGS) entry which is preliminary data.</text>
</comment>
<dbReference type="PANTHER" id="PTHR30522">
    <property type="entry name" value="NUCLEOSIDE TRIPHOSPHATE PYROPHOSPHOHYDROLASE"/>
    <property type="match status" value="1"/>
</dbReference>
<dbReference type="GO" id="GO:0046061">
    <property type="term" value="P:dATP catabolic process"/>
    <property type="evidence" value="ECO:0007669"/>
    <property type="project" value="TreeGrafter"/>
</dbReference>
<dbReference type="Gene3D" id="1.10.287.1080">
    <property type="entry name" value="MazG-like"/>
    <property type="match status" value="1"/>
</dbReference>
<gene>
    <name evidence="2" type="ORF">J4710_08715</name>
</gene>
<dbReference type="InterPro" id="IPR004518">
    <property type="entry name" value="MazG-like_dom"/>
</dbReference>
<dbReference type="GO" id="GO:0046052">
    <property type="term" value="P:UTP catabolic process"/>
    <property type="evidence" value="ECO:0007669"/>
    <property type="project" value="TreeGrafter"/>
</dbReference>
<dbReference type="PANTHER" id="PTHR30522:SF0">
    <property type="entry name" value="NUCLEOSIDE TRIPHOSPHATE PYROPHOSPHOHYDROLASE"/>
    <property type="match status" value="1"/>
</dbReference>
<feature type="domain" description="NTP pyrophosphohydrolase MazG-like" evidence="1">
    <location>
        <begin position="9"/>
        <end position="55"/>
    </location>
</feature>
<evidence type="ECO:0000313" key="2">
    <source>
        <dbReference type="EMBL" id="MBO1920003.1"/>
    </source>
</evidence>
<dbReference type="Pfam" id="PF03819">
    <property type="entry name" value="MazG"/>
    <property type="match status" value="1"/>
</dbReference>
<dbReference type="GO" id="GO:0046047">
    <property type="term" value="P:TTP catabolic process"/>
    <property type="evidence" value="ECO:0007669"/>
    <property type="project" value="TreeGrafter"/>
</dbReference>
<dbReference type="AlphaFoldDB" id="A0A939SPZ9"/>
<organism evidence="2">
    <name type="scientific">Staphylococcus xylosus</name>
    <dbReference type="NCBI Taxonomy" id="1288"/>
    <lineage>
        <taxon>Bacteria</taxon>
        <taxon>Bacillati</taxon>
        <taxon>Bacillota</taxon>
        <taxon>Bacilli</taxon>
        <taxon>Bacillales</taxon>
        <taxon>Staphylococcaceae</taxon>
        <taxon>Staphylococcus</taxon>
    </lineage>
</organism>
<dbReference type="GO" id="GO:0046081">
    <property type="term" value="P:dUTP catabolic process"/>
    <property type="evidence" value="ECO:0007669"/>
    <property type="project" value="TreeGrafter"/>
</dbReference>
<protein>
    <recommendedName>
        <fullName evidence="1">NTP pyrophosphohydrolase MazG-like domain-containing protein</fullName>
    </recommendedName>
</protein>
<evidence type="ECO:0000259" key="1">
    <source>
        <dbReference type="Pfam" id="PF03819"/>
    </source>
</evidence>
<dbReference type="SUPFAM" id="SSF101386">
    <property type="entry name" value="all-alpha NTP pyrophosphatases"/>
    <property type="match status" value="1"/>
</dbReference>
<dbReference type="GO" id="GO:0006203">
    <property type="term" value="P:dGTP catabolic process"/>
    <property type="evidence" value="ECO:0007669"/>
    <property type="project" value="TreeGrafter"/>
</dbReference>
<accession>A0A939SPZ9</accession>
<name>A0A939SPZ9_STAXY</name>
<dbReference type="GO" id="GO:0047429">
    <property type="term" value="F:nucleoside triphosphate diphosphatase activity"/>
    <property type="evidence" value="ECO:0007669"/>
    <property type="project" value="TreeGrafter"/>
</dbReference>
<proteinExistence type="predicted"/>
<reference evidence="2" key="1">
    <citation type="submission" date="2021-03" db="EMBL/GenBank/DDBJ databases">
        <title>Molecular epidemiology and mechanisms of colistin and carbapenem resistance in Enterobacteriaceae from clinical isolates, the environment and porcine samples in Pretoria, South Africa.</title>
        <authorList>
            <person name="Bogoshi D."/>
            <person name="Mbelle N.M."/>
            <person name="Naidoo V."/>
            <person name="Osei Sekyere J."/>
        </authorList>
    </citation>
    <scope>NUCLEOTIDE SEQUENCE</scope>
    <source>
        <strain evidence="2">ESB009</strain>
    </source>
</reference>
<dbReference type="GO" id="GO:0046076">
    <property type="term" value="P:dTTP catabolic process"/>
    <property type="evidence" value="ECO:0007669"/>
    <property type="project" value="TreeGrafter"/>
</dbReference>